<keyword evidence="3" id="KW-1185">Reference proteome</keyword>
<comment type="caution">
    <text evidence="2">The sequence shown here is derived from an EMBL/GenBank/DDBJ whole genome shotgun (WGS) entry which is preliminary data.</text>
</comment>
<proteinExistence type="predicted"/>
<gene>
    <name evidence="2" type="ORF">K7K06_23800</name>
</gene>
<reference evidence="2" key="1">
    <citation type="submission" date="2021-08" db="EMBL/GenBank/DDBJ databases">
        <title>Characterization of Pseudomonas fragariae.</title>
        <authorList>
            <person name="Carvalho R."/>
            <person name="Marin M."/>
        </authorList>
    </citation>
    <scope>NUCLEOTIDE SEQUENCE</scope>
    <source>
        <strain evidence="2">17</strain>
    </source>
</reference>
<dbReference type="Proteomes" id="UP001142690">
    <property type="component" value="Unassembled WGS sequence"/>
</dbReference>
<evidence type="ECO:0008006" key="4">
    <source>
        <dbReference type="Google" id="ProtNLM"/>
    </source>
</evidence>
<evidence type="ECO:0000256" key="1">
    <source>
        <dbReference type="SAM" id="MobiDB-lite"/>
    </source>
</evidence>
<evidence type="ECO:0000313" key="2">
    <source>
        <dbReference type="EMBL" id="MCW6058647.1"/>
    </source>
</evidence>
<dbReference type="EMBL" id="JAINZM010000035">
    <property type="protein sequence ID" value="MCW6058647.1"/>
    <property type="molecule type" value="Genomic_DNA"/>
</dbReference>
<feature type="compositionally biased region" description="Basic residues" evidence="1">
    <location>
        <begin position="432"/>
        <end position="442"/>
    </location>
</feature>
<sequence length="455" mass="49578">MKASPSKSCNLLEYRAGGLAAQMEWLQPKRERQMDFSLDKETTGAWIIHHSRKIASDTAAPAEYSALDEAGKAAQLLMRLGATDEATLDKPKVAAIAMATGLNPRVELPHYLQLLKSRRLIDTAGDEVQVLGVTTRGVLSHAADIFNDAQPGSHEHAAIMIGEIASHAPVKLAAAKEYVGDAFKMKAADVDDFMRRSAEIGFVDQEGDDPSTVLIFNGNLFKKDAVQKTAKVLSSLSSAEQSSLVSITEKLKSLGCIYATHCEKELGQTLFEKLKAAGVLEVNTVSNERGDHAFVTLPGAFHKFVDPLIDDTFDMAKSLVSALSYGMQLRPSSQGRILSFDWILNALISGRTIGPASAIGADYRVLEQNRVIQLLPANASMFRMKLLKKEVGELALQVLKRGNANAEAINVPPSAPMTGYKGPEYAREQTRKRQSQPSKRHTHDILSTLRSKRGI</sequence>
<protein>
    <recommendedName>
        <fullName evidence="4">Helicase XPB/Ssl2 N-terminal domain-containing protein</fullName>
    </recommendedName>
</protein>
<organism evidence="2 3">
    <name type="scientific">Pseudomonas fragariae</name>
    <name type="common">ex Marin et al. 2024</name>
    <dbReference type="NCBI Taxonomy" id="3080056"/>
    <lineage>
        <taxon>Bacteria</taxon>
        <taxon>Pseudomonadati</taxon>
        <taxon>Pseudomonadota</taxon>
        <taxon>Gammaproteobacteria</taxon>
        <taxon>Pseudomonadales</taxon>
        <taxon>Pseudomonadaceae</taxon>
        <taxon>Pseudomonas</taxon>
    </lineage>
</organism>
<accession>A0ABT3LQE8</accession>
<evidence type="ECO:0000313" key="3">
    <source>
        <dbReference type="Proteomes" id="UP001142690"/>
    </source>
</evidence>
<feature type="region of interest" description="Disordered" evidence="1">
    <location>
        <begin position="410"/>
        <end position="455"/>
    </location>
</feature>
<name>A0ABT3LQE8_9PSED</name>